<keyword evidence="3 9" id="KW-0813">Transport</keyword>
<dbReference type="Gene3D" id="1.10.3720.10">
    <property type="entry name" value="MetI-like"/>
    <property type="match status" value="1"/>
</dbReference>
<dbReference type="Pfam" id="PF00528">
    <property type="entry name" value="BPD_transp_1"/>
    <property type="match status" value="1"/>
</dbReference>
<evidence type="ECO:0000256" key="8">
    <source>
        <dbReference type="ARBA" id="ARBA00023136"/>
    </source>
</evidence>
<dbReference type="Proteomes" id="UP000604241">
    <property type="component" value="Unassembled WGS sequence"/>
</dbReference>
<evidence type="ECO:0000259" key="10">
    <source>
        <dbReference type="PROSITE" id="PS50928"/>
    </source>
</evidence>
<accession>A0ABR8QB99</accession>
<dbReference type="SUPFAM" id="SSF161098">
    <property type="entry name" value="MetI-like"/>
    <property type="match status" value="1"/>
</dbReference>
<comment type="caution">
    <text evidence="11">The sequence shown here is derived from an EMBL/GenBank/DDBJ whole genome shotgun (WGS) entry which is preliminary data.</text>
</comment>
<feature type="transmembrane region" description="Helical" evidence="9">
    <location>
        <begin position="134"/>
        <end position="154"/>
    </location>
</feature>
<comment type="subcellular location">
    <subcellularLocation>
        <location evidence="1 9">Cell membrane</location>
        <topology evidence="1 9">Multi-pass membrane protein</topology>
    </subcellularLocation>
</comment>
<feature type="transmembrane region" description="Helical" evidence="9">
    <location>
        <begin position="12"/>
        <end position="30"/>
    </location>
</feature>
<gene>
    <name evidence="11" type="ORF">H9657_05375</name>
</gene>
<feature type="domain" description="ABC transmembrane type-1" evidence="10">
    <location>
        <begin position="67"/>
        <end position="258"/>
    </location>
</feature>
<dbReference type="EMBL" id="JACSQV010000003">
    <property type="protein sequence ID" value="MBD7917711.1"/>
    <property type="molecule type" value="Genomic_DNA"/>
</dbReference>
<evidence type="ECO:0000313" key="12">
    <source>
        <dbReference type="Proteomes" id="UP000604241"/>
    </source>
</evidence>
<reference evidence="11 12" key="1">
    <citation type="submission" date="2020-08" db="EMBL/GenBank/DDBJ databases">
        <title>A Genomic Blueprint of the Chicken Gut Microbiome.</title>
        <authorList>
            <person name="Gilroy R."/>
            <person name="Ravi A."/>
            <person name="Getino M."/>
            <person name="Pursley I."/>
            <person name="Horton D.L."/>
            <person name="Alikhan N.-F."/>
            <person name="Baker D."/>
            <person name="Gharbi K."/>
            <person name="Hall N."/>
            <person name="Watson M."/>
            <person name="Adriaenssens E.M."/>
            <person name="Foster-Nyarko E."/>
            <person name="Jarju S."/>
            <person name="Secka A."/>
            <person name="Antonio M."/>
            <person name="Oren A."/>
            <person name="Chaudhuri R."/>
            <person name="La Ragione R.M."/>
            <person name="Hildebrand F."/>
            <person name="Pallen M.J."/>
        </authorList>
    </citation>
    <scope>NUCLEOTIDE SEQUENCE [LARGE SCALE GENOMIC DNA]</scope>
    <source>
        <strain evidence="11 12">Sa3CUA2</strain>
    </source>
</reference>
<dbReference type="PROSITE" id="PS50928">
    <property type="entry name" value="ABC_TM1"/>
    <property type="match status" value="1"/>
</dbReference>
<dbReference type="InterPro" id="IPR050901">
    <property type="entry name" value="BP-dep_ABC_trans_perm"/>
</dbReference>
<keyword evidence="6 9" id="KW-0812">Transmembrane</keyword>
<dbReference type="InterPro" id="IPR000515">
    <property type="entry name" value="MetI-like"/>
</dbReference>
<dbReference type="PANTHER" id="PTHR32243">
    <property type="entry name" value="MALTOSE TRANSPORT SYSTEM PERMEASE-RELATED"/>
    <property type="match status" value="1"/>
</dbReference>
<evidence type="ECO:0000256" key="3">
    <source>
        <dbReference type="ARBA" id="ARBA00022448"/>
    </source>
</evidence>
<protein>
    <submittedName>
        <fullName evidence="11">Carbohydrate ABC transporter permease</fullName>
    </submittedName>
</protein>
<dbReference type="InterPro" id="IPR035906">
    <property type="entry name" value="MetI-like_sf"/>
</dbReference>
<keyword evidence="12" id="KW-1185">Reference proteome</keyword>
<evidence type="ECO:0000256" key="6">
    <source>
        <dbReference type="ARBA" id="ARBA00022692"/>
    </source>
</evidence>
<dbReference type="PANTHER" id="PTHR32243:SF50">
    <property type="entry name" value="MALTOSE_MALTODEXTRIN TRANSPORT SYSTEM PERMEASE PROTEIN MALG"/>
    <property type="match status" value="1"/>
</dbReference>
<evidence type="ECO:0000256" key="4">
    <source>
        <dbReference type="ARBA" id="ARBA00022475"/>
    </source>
</evidence>
<evidence type="ECO:0000313" key="11">
    <source>
        <dbReference type="EMBL" id="MBD7917711.1"/>
    </source>
</evidence>
<dbReference type="CDD" id="cd06261">
    <property type="entry name" value="TM_PBP2"/>
    <property type="match status" value="1"/>
</dbReference>
<evidence type="ECO:0000256" key="9">
    <source>
        <dbReference type="RuleBase" id="RU363032"/>
    </source>
</evidence>
<organism evidence="11 12">
    <name type="scientific">Cellulomonas avistercoris</name>
    <dbReference type="NCBI Taxonomy" id="2762242"/>
    <lineage>
        <taxon>Bacteria</taxon>
        <taxon>Bacillati</taxon>
        <taxon>Actinomycetota</taxon>
        <taxon>Actinomycetes</taxon>
        <taxon>Micrococcales</taxon>
        <taxon>Cellulomonadaceae</taxon>
        <taxon>Cellulomonas</taxon>
    </lineage>
</organism>
<sequence length="272" mass="29290">MNEVKAGPVAIATKTLLTLMYGVPILWILITSFKSSADVFDRASTFVFTPTLEAYAHALTPTLWQAMGQSATIAVGATALVLVIAIPAAYGLARTTGWLPTVGLGLLIVLQMMPQTANVIPLFQIFSDWRLLDTTASVILADAALLTPFATLLLRPFFRAVPPQLEEAASIDGAGIWRTFWTVVLPVARNGLFTVGTLIFLLAWGEFLYAVNFYLTPGQYPLSALLAQQVSAFGIDWPGLMALAVLTSVPILVVFSLTYRQLKDGLTVGAVK</sequence>
<evidence type="ECO:0000256" key="2">
    <source>
        <dbReference type="ARBA" id="ARBA00009047"/>
    </source>
</evidence>
<name>A0ABR8QB99_9CELL</name>
<keyword evidence="8 9" id="KW-0472">Membrane</keyword>
<feature type="transmembrane region" description="Helical" evidence="9">
    <location>
        <begin position="235"/>
        <end position="257"/>
    </location>
</feature>
<feature type="transmembrane region" description="Helical" evidence="9">
    <location>
        <begin position="192"/>
        <end position="215"/>
    </location>
</feature>
<keyword evidence="5" id="KW-0762">Sugar transport</keyword>
<proteinExistence type="inferred from homology"/>
<comment type="similarity">
    <text evidence="2">Belongs to the binding-protein-dependent transport system permease family. MalFG subfamily.</text>
</comment>
<evidence type="ECO:0000256" key="1">
    <source>
        <dbReference type="ARBA" id="ARBA00004651"/>
    </source>
</evidence>
<dbReference type="RefSeq" id="WP_191781108.1">
    <property type="nucleotide sequence ID" value="NZ_JACSQV010000003.1"/>
</dbReference>
<keyword evidence="4" id="KW-1003">Cell membrane</keyword>
<keyword evidence="7 9" id="KW-1133">Transmembrane helix</keyword>
<evidence type="ECO:0000256" key="7">
    <source>
        <dbReference type="ARBA" id="ARBA00022989"/>
    </source>
</evidence>
<evidence type="ECO:0000256" key="5">
    <source>
        <dbReference type="ARBA" id="ARBA00022597"/>
    </source>
</evidence>
<feature type="transmembrane region" description="Helical" evidence="9">
    <location>
        <begin position="71"/>
        <end position="90"/>
    </location>
</feature>